<name>A0ABS3LFV7_9ENTE</name>
<evidence type="ECO:0000313" key="1">
    <source>
        <dbReference type="EMBL" id="MBO1307606.1"/>
    </source>
</evidence>
<protein>
    <submittedName>
        <fullName evidence="1">Nucleoid-associated protein</fullName>
    </submittedName>
</protein>
<keyword evidence="2" id="KW-1185">Reference proteome</keyword>
<comment type="caution">
    <text evidence="1">The sequence shown here is derived from an EMBL/GenBank/DDBJ whole genome shotgun (WGS) entry which is preliminary data.</text>
</comment>
<proteinExistence type="predicted"/>
<dbReference type="RefSeq" id="WP_207674599.1">
    <property type="nucleotide sequence ID" value="NZ_JAFREM010000025.1"/>
</dbReference>
<dbReference type="EMBL" id="JAFREM010000025">
    <property type="protein sequence ID" value="MBO1307606.1"/>
    <property type="molecule type" value="Genomic_DNA"/>
</dbReference>
<dbReference type="Pfam" id="PF04245">
    <property type="entry name" value="NA37"/>
    <property type="match status" value="1"/>
</dbReference>
<gene>
    <name evidence="1" type="ORF">JZO70_15630</name>
</gene>
<accession>A0ABS3LFV7</accession>
<dbReference type="Proteomes" id="UP000664601">
    <property type="component" value="Unassembled WGS sequence"/>
</dbReference>
<organism evidence="1 2">
    <name type="scientific">Candidatus Enterococcus moelleringii</name>
    <dbReference type="NCBI Taxonomy" id="2815325"/>
    <lineage>
        <taxon>Bacteria</taxon>
        <taxon>Bacillati</taxon>
        <taxon>Bacillota</taxon>
        <taxon>Bacilli</taxon>
        <taxon>Lactobacillales</taxon>
        <taxon>Enterococcaceae</taxon>
        <taxon>Enterococcus</taxon>
    </lineage>
</organism>
<dbReference type="InterPro" id="IPR007358">
    <property type="entry name" value="Nucleoid_associated_NdpA"/>
</dbReference>
<evidence type="ECO:0000313" key="2">
    <source>
        <dbReference type="Proteomes" id="UP000664601"/>
    </source>
</evidence>
<reference evidence="1 2" key="1">
    <citation type="submission" date="2021-03" db="EMBL/GenBank/DDBJ databases">
        <title>Enterococcal diversity collection.</title>
        <authorList>
            <person name="Gilmore M.S."/>
            <person name="Schwartzman J."/>
            <person name="Van Tyne D."/>
            <person name="Martin M."/>
            <person name="Earl A.M."/>
            <person name="Manson A.L."/>
            <person name="Straub T."/>
            <person name="Salamzade R."/>
            <person name="Saavedra J."/>
            <person name="Lebreton F."/>
            <person name="Prichula J."/>
            <person name="Schaufler K."/>
            <person name="Gaca A."/>
            <person name="Sgardioli B."/>
            <person name="Wagenaar J."/>
            <person name="Strong T."/>
        </authorList>
    </citation>
    <scope>NUCLEOTIDE SEQUENCE [LARGE SCALE GENOMIC DNA]</scope>
    <source>
        <strain evidence="1 2">669A</strain>
    </source>
</reference>
<sequence>MDIYLKKAALHIIDRETGNPIYSQQELDLTREYVREYLIKKIQKLSSAQTKTGILAEDSEFAQLSRQAQQDFLPASEKIVERWYNAYQESEEAPSADVFIALYEQDTQMYIAFLKVNYHEGYTHLVDSNEAGLNNELILHRAILSGKTQKADEGLTVNLDNLSFELIEKKYPFSGEKRLYFSTDVIESEPAPSLEESVKVIKKVAEQIGAKFESPKHDIIADVKEAVYESVEENGQLDAKEVSEKVFKDNISAQLAFQEEVVEKGYVDQAPLPREVREISEKKYGKQKLKLSNGIELIVPLDVYRNPDLIEFVNNPDGTISVTIKNVDEVINRL</sequence>